<organism evidence="2 3">
    <name type="scientific">Levilactobacillus tongjiangensis</name>
    <dbReference type="NCBI Taxonomy" id="2486023"/>
    <lineage>
        <taxon>Bacteria</taxon>
        <taxon>Bacillati</taxon>
        <taxon>Bacillota</taxon>
        <taxon>Bacilli</taxon>
        <taxon>Lactobacillales</taxon>
        <taxon>Lactobacillaceae</taxon>
        <taxon>Levilactobacillus</taxon>
    </lineage>
</organism>
<keyword evidence="1" id="KW-0812">Transmembrane</keyword>
<evidence type="ECO:0000313" key="3">
    <source>
        <dbReference type="Proteomes" id="UP001596254"/>
    </source>
</evidence>
<evidence type="ECO:0000313" key="2">
    <source>
        <dbReference type="EMBL" id="MFC6206852.1"/>
    </source>
</evidence>
<dbReference type="Proteomes" id="UP001596254">
    <property type="component" value="Unassembled WGS sequence"/>
</dbReference>
<keyword evidence="3" id="KW-1185">Reference proteome</keyword>
<name>A0ABW1SR64_9LACO</name>
<comment type="caution">
    <text evidence="2">The sequence shown here is derived from an EMBL/GenBank/DDBJ whole genome shotgun (WGS) entry which is preliminary data.</text>
</comment>
<keyword evidence="1" id="KW-0472">Membrane</keyword>
<dbReference type="RefSeq" id="WP_125693489.1">
    <property type="nucleotide sequence ID" value="NZ_JBHSSK010000014.1"/>
</dbReference>
<accession>A0ABW1SR64</accession>
<dbReference type="EMBL" id="JBHSSK010000014">
    <property type="protein sequence ID" value="MFC6206852.1"/>
    <property type="molecule type" value="Genomic_DNA"/>
</dbReference>
<sequence>MKKQSNFDPVIRHQTGHVSHLVRIIILIALWAFVALVVCMNIAFKMGIYSDSLVSIYLLLNLTPHANNGFLILIGCLLIIVPIYCIYRWIHIKKEGHA</sequence>
<gene>
    <name evidence="2" type="ORF">ACFP1G_05085</name>
</gene>
<evidence type="ECO:0000256" key="1">
    <source>
        <dbReference type="SAM" id="Phobius"/>
    </source>
</evidence>
<feature type="transmembrane region" description="Helical" evidence="1">
    <location>
        <begin position="69"/>
        <end position="90"/>
    </location>
</feature>
<reference evidence="3" key="1">
    <citation type="journal article" date="2019" name="Int. J. Syst. Evol. Microbiol.">
        <title>The Global Catalogue of Microorganisms (GCM) 10K type strain sequencing project: providing services to taxonomists for standard genome sequencing and annotation.</title>
        <authorList>
            <consortium name="The Broad Institute Genomics Platform"/>
            <consortium name="The Broad Institute Genome Sequencing Center for Infectious Disease"/>
            <person name="Wu L."/>
            <person name="Ma J."/>
        </authorList>
    </citation>
    <scope>NUCLEOTIDE SEQUENCE [LARGE SCALE GENOMIC DNA]</scope>
    <source>
        <strain evidence="3">CCM 8905</strain>
    </source>
</reference>
<feature type="transmembrane region" description="Helical" evidence="1">
    <location>
        <begin position="21"/>
        <end position="49"/>
    </location>
</feature>
<protein>
    <submittedName>
        <fullName evidence="2">Uncharacterized protein</fullName>
    </submittedName>
</protein>
<proteinExistence type="predicted"/>
<keyword evidence="1" id="KW-1133">Transmembrane helix</keyword>